<evidence type="ECO:0000313" key="2">
    <source>
        <dbReference type="EMBL" id="KYZ77625.1"/>
    </source>
</evidence>
<dbReference type="PANTHER" id="PTHR30006:SF2">
    <property type="entry name" value="ABC TRANSPORTER SUBSTRATE-BINDING PROTEIN"/>
    <property type="match status" value="1"/>
</dbReference>
<organism evidence="2 3">
    <name type="scientific">Anaerosporomusa subterranea</name>
    <dbReference type="NCBI Taxonomy" id="1794912"/>
    <lineage>
        <taxon>Bacteria</taxon>
        <taxon>Bacillati</taxon>
        <taxon>Bacillota</taxon>
        <taxon>Negativicutes</taxon>
        <taxon>Acetonemataceae</taxon>
        <taxon>Anaerosporomusa</taxon>
    </lineage>
</organism>
<dbReference type="GO" id="GO:0015846">
    <property type="term" value="P:polyamine transport"/>
    <property type="evidence" value="ECO:0007669"/>
    <property type="project" value="InterPro"/>
</dbReference>
<dbReference type="Proteomes" id="UP000076268">
    <property type="component" value="Unassembled WGS sequence"/>
</dbReference>
<dbReference type="AlphaFoldDB" id="A0A154BUT5"/>
<sequence length="327" mass="35510">MLLTACGGGGATQPAAKSNEAINIYTIWPEKYSSAIFAAFTKDTGVKVNFVRFSSGEALARIVAEKDNPQVDVLFGGPADTFAAGVEKSVFEPYSPKSADKIPSKFKDANNNWVGVAVNPICFMFNAKTLKEKNITAPTSWDDLLNPAFKSGLQMADARTSGTAISRILSLTSFMSEDAAYDYQKKLHQNVQMYTKSGAGGALPIATGQAIGGVFFLVDTLEIKQQGHDVVISYPKEGVAYAVEAMALIKGAKQPALAKKFLDWASTADMQKLYEANKINFIPTNPDVKVTDPALDMSKVKMFEVDIVKAGKDRQRLVDRWINQVVK</sequence>
<dbReference type="PRINTS" id="PR00909">
    <property type="entry name" value="SPERMDNBNDNG"/>
</dbReference>
<keyword evidence="3" id="KW-1185">Reference proteome</keyword>
<dbReference type="PANTHER" id="PTHR30006">
    <property type="entry name" value="THIAMINE-BINDING PERIPLASMIC PROTEIN-RELATED"/>
    <property type="match status" value="1"/>
</dbReference>
<protein>
    <submittedName>
        <fullName evidence="2">ABC transporter substrate-binding protein</fullName>
    </submittedName>
</protein>
<keyword evidence="1" id="KW-0732">Signal</keyword>
<dbReference type="OrthoDB" id="179400at2"/>
<dbReference type="GO" id="GO:0030288">
    <property type="term" value="C:outer membrane-bounded periplasmic space"/>
    <property type="evidence" value="ECO:0007669"/>
    <property type="project" value="TreeGrafter"/>
</dbReference>
<dbReference type="STRING" id="1794912.AXX12_04550"/>
<dbReference type="GO" id="GO:0019808">
    <property type="term" value="F:polyamine binding"/>
    <property type="evidence" value="ECO:0007669"/>
    <property type="project" value="InterPro"/>
</dbReference>
<comment type="caution">
    <text evidence="2">The sequence shown here is derived from an EMBL/GenBank/DDBJ whole genome shotgun (WGS) entry which is preliminary data.</text>
</comment>
<dbReference type="EMBL" id="LSGP01000013">
    <property type="protein sequence ID" value="KYZ77625.1"/>
    <property type="molecule type" value="Genomic_DNA"/>
</dbReference>
<dbReference type="InterPro" id="IPR026045">
    <property type="entry name" value="Ferric-bd"/>
</dbReference>
<dbReference type="GO" id="GO:0015888">
    <property type="term" value="P:thiamine transport"/>
    <property type="evidence" value="ECO:0007669"/>
    <property type="project" value="TreeGrafter"/>
</dbReference>
<dbReference type="SUPFAM" id="SSF53850">
    <property type="entry name" value="Periplasmic binding protein-like II"/>
    <property type="match status" value="1"/>
</dbReference>
<dbReference type="PIRSF" id="PIRSF002825">
    <property type="entry name" value="CfbpA"/>
    <property type="match status" value="1"/>
</dbReference>
<gene>
    <name evidence="2" type="ORF">AXX12_04550</name>
</gene>
<dbReference type="Gene3D" id="3.40.190.10">
    <property type="entry name" value="Periplasmic binding protein-like II"/>
    <property type="match status" value="2"/>
</dbReference>
<dbReference type="InterPro" id="IPR006059">
    <property type="entry name" value="SBP"/>
</dbReference>
<reference evidence="2 3" key="1">
    <citation type="submission" date="2016-02" db="EMBL/GenBank/DDBJ databases">
        <title>Anaerosporomusa subterraneum gen. nov., sp. nov., a spore-forming obligate anaerobe isolated from saprolite.</title>
        <authorList>
            <person name="Choi J.K."/>
            <person name="Shah M."/>
            <person name="Yee N."/>
        </authorList>
    </citation>
    <scope>NUCLEOTIDE SEQUENCE [LARGE SCALE GENOMIC DNA]</scope>
    <source>
        <strain evidence="2 3">RU4</strain>
    </source>
</reference>
<dbReference type="InterPro" id="IPR001188">
    <property type="entry name" value="Sperm_putr-bd"/>
</dbReference>
<proteinExistence type="predicted"/>
<evidence type="ECO:0000256" key="1">
    <source>
        <dbReference type="ARBA" id="ARBA00022729"/>
    </source>
</evidence>
<dbReference type="GO" id="GO:0030976">
    <property type="term" value="F:thiamine pyrophosphate binding"/>
    <property type="evidence" value="ECO:0007669"/>
    <property type="project" value="TreeGrafter"/>
</dbReference>
<name>A0A154BUT5_ANASB</name>
<dbReference type="Pfam" id="PF13416">
    <property type="entry name" value="SBP_bac_8"/>
    <property type="match status" value="1"/>
</dbReference>
<dbReference type="CDD" id="cd13544">
    <property type="entry name" value="PBP2_Fbp_like_1"/>
    <property type="match status" value="1"/>
</dbReference>
<dbReference type="GO" id="GO:0030975">
    <property type="term" value="F:thiamine binding"/>
    <property type="evidence" value="ECO:0007669"/>
    <property type="project" value="TreeGrafter"/>
</dbReference>
<evidence type="ECO:0000313" key="3">
    <source>
        <dbReference type="Proteomes" id="UP000076268"/>
    </source>
</evidence>
<accession>A0A154BUT5</accession>